<dbReference type="Gene3D" id="3.40.50.720">
    <property type="entry name" value="NAD(P)-binding Rossmann-like Domain"/>
    <property type="match status" value="1"/>
</dbReference>
<comment type="pathway">
    <text evidence="9 13">Amino-acid biosynthesis; L-lysine biosynthesis via DAP pathway; (S)-tetrahydrodipicolinate from L-aspartate: step 4/4.</text>
</comment>
<dbReference type="HAMAP" id="MF_00102">
    <property type="entry name" value="DapB"/>
    <property type="match status" value="1"/>
</dbReference>
<dbReference type="GO" id="GO:0050661">
    <property type="term" value="F:NADP binding"/>
    <property type="evidence" value="ECO:0007669"/>
    <property type="project" value="UniProtKB-UniRule"/>
</dbReference>
<dbReference type="SUPFAM" id="SSF55347">
    <property type="entry name" value="Glyceraldehyde-3-phosphate dehydrogenase-like, C-terminal domain"/>
    <property type="match status" value="1"/>
</dbReference>
<feature type="binding site" evidence="13">
    <location>
        <position position="44"/>
    </location>
    <ligand>
        <name>NADP(+)</name>
        <dbReference type="ChEBI" id="CHEBI:58349"/>
    </ligand>
</feature>
<comment type="subcellular location">
    <subcellularLocation>
        <location evidence="13">Cytoplasm</location>
    </subcellularLocation>
</comment>
<feature type="binding site" evidence="13">
    <location>
        <begin position="154"/>
        <end position="155"/>
    </location>
    <ligand>
        <name>(S)-2,3,4,5-tetrahydrodipicolinate</name>
        <dbReference type="ChEBI" id="CHEBI:16845"/>
    </ligand>
</feature>
<organism evidence="16 17">
    <name type="scientific">Chlamydia muridarum</name>
    <dbReference type="NCBI Taxonomy" id="83560"/>
    <lineage>
        <taxon>Bacteria</taxon>
        <taxon>Pseudomonadati</taxon>
        <taxon>Chlamydiota</taxon>
        <taxon>Chlamydiia</taxon>
        <taxon>Chlamydiales</taxon>
        <taxon>Chlamydiaceae</taxon>
        <taxon>Chlamydia/Chlamydophila group</taxon>
        <taxon>Chlamydia</taxon>
    </lineage>
</organism>
<feature type="binding site" evidence="13">
    <location>
        <begin position="85"/>
        <end position="87"/>
    </location>
    <ligand>
        <name>NAD(+)</name>
        <dbReference type="ChEBI" id="CHEBI:57540"/>
    </ligand>
</feature>
<feature type="domain" description="Dihydrodipicolinate reductase C-terminal" evidence="15">
    <location>
        <begin position="117"/>
        <end position="241"/>
    </location>
</feature>
<evidence type="ECO:0000256" key="9">
    <source>
        <dbReference type="ARBA" id="ARBA00037922"/>
    </source>
</evidence>
<feature type="active site" description="Proton donor/acceptor" evidence="13">
    <location>
        <position position="144"/>
    </location>
</feature>
<dbReference type="CDD" id="cd02274">
    <property type="entry name" value="DHDPR_N"/>
    <property type="match status" value="1"/>
</dbReference>
<dbReference type="GO" id="GO:0019877">
    <property type="term" value="P:diaminopimelate biosynthetic process"/>
    <property type="evidence" value="ECO:0007669"/>
    <property type="project" value="UniProtKB-UniRule"/>
</dbReference>
<dbReference type="InterPro" id="IPR022664">
    <property type="entry name" value="DapB_N_CS"/>
</dbReference>
<name>A0A0C5WW14_CHLMR</name>
<dbReference type="PROSITE" id="PS01298">
    <property type="entry name" value="DAPB"/>
    <property type="match status" value="1"/>
</dbReference>
<evidence type="ECO:0000256" key="7">
    <source>
        <dbReference type="ARBA" id="ARBA00023027"/>
    </source>
</evidence>
<keyword evidence="6 13" id="KW-0560">Oxidoreductase</keyword>
<evidence type="ECO:0000256" key="13">
    <source>
        <dbReference type="HAMAP-Rule" id="MF_00102"/>
    </source>
</evidence>
<dbReference type="PANTHER" id="PTHR20836">
    <property type="entry name" value="DIHYDRODIPICOLINATE REDUCTASE"/>
    <property type="match status" value="1"/>
</dbReference>
<dbReference type="InterPro" id="IPR000846">
    <property type="entry name" value="DapB_N"/>
</dbReference>
<evidence type="ECO:0000256" key="11">
    <source>
        <dbReference type="ARBA" id="ARBA00049080"/>
    </source>
</evidence>
<comment type="catalytic activity">
    <reaction evidence="11 13">
        <text>(S)-2,3,4,5-tetrahydrodipicolinate + NADP(+) + H2O = (2S,4S)-4-hydroxy-2,3,4,5-tetrahydrodipicolinate + NADPH + H(+)</text>
        <dbReference type="Rhea" id="RHEA:35331"/>
        <dbReference type="ChEBI" id="CHEBI:15377"/>
        <dbReference type="ChEBI" id="CHEBI:15378"/>
        <dbReference type="ChEBI" id="CHEBI:16845"/>
        <dbReference type="ChEBI" id="CHEBI:57783"/>
        <dbReference type="ChEBI" id="CHEBI:58349"/>
        <dbReference type="ChEBI" id="CHEBI:67139"/>
        <dbReference type="EC" id="1.17.1.8"/>
    </reaction>
</comment>
<evidence type="ECO:0000256" key="3">
    <source>
        <dbReference type="ARBA" id="ARBA00022605"/>
    </source>
</evidence>
<evidence type="ECO:0000256" key="4">
    <source>
        <dbReference type="ARBA" id="ARBA00022857"/>
    </source>
</evidence>
<dbReference type="STRING" id="83560.NC80_03240"/>
<dbReference type="EMBL" id="CP007217">
    <property type="protein sequence ID" value="AJR10714.1"/>
    <property type="molecule type" value="Genomic_DNA"/>
</dbReference>
<dbReference type="Pfam" id="PF05173">
    <property type="entry name" value="DapB_C"/>
    <property type="match status" value="1"/>
</dbReference>
<keyword evidence="8 13" id="KW-0457">Lysine biosynthesis</keyword>
<dbReference type="SUPFAM" id="SSF51735">
    <property type="entry name" value="NAD(P)-binding Rossmann-fold domains"/>
    <property type="match status" value="1"/>
</dbReference>
<dbReference type="InterPro" id="IPR023940">
    <property type="entry name" value="DHDPR_bac"/>
</dbReference>
<dbReference type="NCBIfam" id="TIGR00036">
    <property type="entry name" value="dapB"/>
    <property type="match status" value="1"/>
</dbReference>
<dbReference type="Gene3D" id="3.30.360.10">
    <property type="entry name" value="Dihydrodipicolinate Reductase, domain 2"/>
    <property type="match status" value="1"/>
</dbReference>
<keyword evidence="7 13" id="KW-0520">NAD</keyword>
<keyword evidence="3 13" id="KW-0028">Amino-acid biosynthesis</keyword>
<dbReference type="GO" id="GO:0016726">
    <property type="term" value="F:oxidoreductase activity, acting on CH or CH2 groups, NAD or NADP as acceptor"/>
    <property type="evidence" value="ECO:0007669"/>
    <property type="project" value="UniProtKB-UniRule"/>
</dbReference>
<keyword evidence="2 13" id="KW-0963">Cytoplasm</keyword>
<evidence type="ECO:0000259" key="15">
    <source>
        <dbReference type="Pfam" id="PF05173"/>
    </source>
</evidence>
<dbReference type="Pfam" id="PF01113">
    <property type="entry name" value="DapB_N"/>
    <property type="match status" value="1"/>
</dbReference>
<feature type="active site" description="Proton donor" evidence="13">
    <location>
        <position position="148"/>
    </location>
</feature>
<reference evidence="16 17" key="1">
    <citation type="submission" date="2014-02" db="EMBL/GenBank/DDBJ databases">
        <authorList>
            <person name="Chen C."/>
            <person name="Conrad T.A."/>
            <person name="Zhou Z."/>
            <person name="Lai Z."/>
            <person name="Zhong G."/>
        </authorList>
    </citation>
    <scope>NUCLEOTIDE SEQUENCE [LARGE SCALE GENOMIC DNA]</scope>
    <source>
        <strain evidence="16 17">Nigg3-28</strain>
    </source>
</reference>
<protein>
    <recommendedName>
        <fullName evidence="10 13">4-hydroxy-tetrahydrodipicolinate reductase</fullName>
        <shortName evidence="13">HTPA reductase</shortName>
        <ecNumber evidence="10 13">1.17.1.8</ecNumber>
    </recommendedName>
</protein>
<feature type="binding site" evidence="13">
    <location>
        <begin position="111"/>
        <end position="114"/>
    </location>
    <ligand>
        <name>NAD(+)</name>
        <dbReference type="ChEBI" id="CHEBI:57540"/>
    </ligand>
</feature>
<dbReference type="PANTHER" id="PTHR20836:SF0">
    <property type="entry name" value="4-HYDROXY-TETRAHYDRODIPICOLINATE REDUCTASE 1, CHLOROPLASTIC-RELATED"/>
    <property type="match status" value="1"/>
</dbReference>
<accession>A0A0C5WW14</accession>
<gene>
    <name evidence="13" type="primary">dapB</name>
    <name evidence="16" type="ORF">BD36_03435</name>
</gene>
<proteinExistence type="inferred from homology"/>
<comment type="caution">
    <text evidence="13">Lacks conserved residue(s) required for the propagation of feature annotation.</text>
</comment>
<dbReference type="EC" id="1.17.1.8" evidence="10 13"/>
<feature type="binding site" evidence="13">
    <location>
        <begin position="16"/>
        <end position="21"/>
    </location>
    <ligand>
        <name>NAD(+)</name>
        <dbReference type="ChEBI" id="CHEBI:57540"/>
    </ligand>
</feature>
<evidence type="ECO:0000256" key="5">
    <source>
        <dbReference type="ARBA" id="ARBA00022915"/>
    </source>
</evidence>
<comment type="function">
    <text evidence="13">Catalyzes the conversion of 4-hydroxy-tetrahydrodipicolinate (HTPA) to tetrahydrodipicolinate.</text>
</comment>
<evidence type="ECO:0000256" key="1">
    <source>
        <dbReference type="ARBA" id="ARBA00006642"/>
    </source>
</evidence>
<dbReference type="GO" id="GO:0009089">
    <property type="term" value="P:lysine biosynthetic process via diaminopimelate"/>
    <property type="evidence" value="ECO:0007669"/>
    <property type="project" value="UniProtKB-UniRule"/>
</dbReference>
<evidence type="ECO:0000256" key="10">
    <source>
        <dbReference type="ARBA" id="ARBA00038983"/>
    </source>
</evidence>
<evidence type="ECO:0000259" key="14">
    <source>
        <dbReference type="Pfam" id="PF01113"/>
    </source>
</evidence>
<sequence>MRVADSIMKKSVGLIGNTGRMGGLLTEALRSHPRCLLGKGFSRRSQTLLKEVVLENDILIDFSAPEVTETLMDILLVTPKPVIIGTTGFSDNSVIRDKLSLLSEYVPVIFSPNMSLGAYVQRRLTACAAKLFDASYDVRILETHHRTKVDAISGTALSLAEAICSAKKDHFGDEQEPCIEMFGSRVGNIFGEHEVSFVGKNERFVIRHEAFSRQTFSDGVLIILRKIMEERLPAGYYTSDVLYESLFQEVVFD</sequence>
<evidence type="ECO:0000256" key="6">
    <source>
        <dbReference type="ARBA" id="ARBA00023002"/>
    </source>
</evidence>
<evidence type="ECO:0000256" key="2">
    <source>
        <dbReference type="ARBA" id="ARBA00022490"/>
    </source>
</evidence>
<dbReference type="Proteomes" id="UP000260363">
    <property type="component" value="Chromosome"/>
</dbReference>
<keyword evidence="5 13" id="KW-0220">Diaminopimelate biosynthesis</keyword>
<evidence type="ECO:0000313" key="17">
    <source>
        <dbReference type="Proteomes" id="UP000260363"/>
    </source>
</evidence>
<comment type="subunit">
    <text evidence="13">Homotetramer.</text>
</comment>
<evidence type="ECO:0000313" key="16">
    <source>
        <dbReference type="EMBL" id="AJR10714.1"/>
    </source>
</evidence>
<dbReference type="AlphaFoldDB" id="A0A0C5WW14"/>
<dbReference type="InterPro" id="IPR036291">
    <property type="entry name" value="NAD(P)-bd_dom_sf"/>
</dbReference>
<dbReference type="InterPro" id="IPR022663">
    <property type="entry name" value="DapB_C"/>
</dbReference>
<feature type="domain" description="Dihydrodipicolinate reductase N-terminal" evidence="14">
    <location>
        <begin position="11"/>
        <end position="114"/>
    </location>
</feature>
<dbReference type="GO" id="GO:0005829">
    <property type="term" value="C:cytosol"/>
    <property type="evidence" value="ECO:0007669"/>
    <property type="project" value="TreeGrafter"/>
</dbReference>
<dbReference type="PIRSF" id="PIRSF000161">
    <property type="entry name" value="DHPR"/>
    <property type="match status" value="1"/>
</dbReference>
<dbReference type="GO" id="GO:0008839">
    <property type="term" value="F:4-hydroxy-tetrahydrodipicolinate reductase"/>
    <property type="evidence" value="ECO:0007669"/>
    <property type="project" value="UniProtKB-UniRule"/>
</dbReference>
<comment type="similarity">
    <text evidence="1 13">Belongs to the DapB family.</text>
</comment>
<evidence type="ECO:0000256" key="8">
    <source>
        <dbReference type="ARBA" id="ARBA00023154"/>
    </source>
</evidence>
<feature type="binding site" evidence="13">
    <location>
        <position position="145"/>
    </location>
    <ligand>
        <name>(S)-2,3,4,5-tetrahydrodipicolinate</name>
        <dbReference type="ChEBI" id="CHEBI:16845"/>
    </ligand>
</feature>
<keyword evidence="4 13" id="KW-0521">NADP</keyword>
<evidence type="ECO:0000256" key="12">
    <source>
        <dbReference type="ARBA" id="ARBA00049396"/>
    </source>
</evidence>
<dbReference type="GO" id="GO:0051287">
    <property type="term" value="F:NAD binding"/>
    <property type="evidence" value="ECO:0007669"/>
    <property type="project" value="UniProtKB-UniRule"/>
</dbReference>
<comment type="catalytic activity">
    <reaction evidence="12 13">
        <text>(S)-2,3,4,5-tetrahydrodipicolinate + NAD(+) + H2O = (2S,4S)-4-hydroxy-2,3,4,5-tetrahydrodipicolinate + NADH + H(+)</text>
        <dbReference type="Rhea" id="RHEA:35323"/>
        <dbReference type="ChEBI" id="CHEBI:15377"/>
        <dbReference type="ChEBI" id="CHEBI:15378"/>
        <dbReference type="ChEBI" id="CHEBI:16845"/>
        <dbReference type="ChEBI" id="CHEBI:57540"/>
        <dbReference type="ChEBI" id="CHEBI:57945"/>
        <dbReference type="ChEBI" id="CHEBI:67139"/>
        <dbReference type="EC" id="1.17.1.8"/>
    </reaction>
</comment>
<dbReference type="UniPathway" id="UPA00034">
    <property type="reaction ID" value="UER00018"/>
</dbReference>
<comment type="caution">
    <text evidence="13">Was originally thought to be a dihydrodipicolinate reductase (DHDPR), catalyzing the conversion of dihydrodipicolinate to tetrahydrodipicolinate. However, it was shown in E.coli that the substrate of the enzymatic reaction is not dihydrodipicolinate (DHDP) but in fact (2S,4S)-4-hydroxy-2,3,4,5-tetrahydrodipicolinic acid (HTPA), the product released by the DapA-catalyzed reaction.</text>
</comment>